<proteinExistence type="predicted"/>
<dbReference type="EMBL" id="KZ819843">
    <property type="protein sequence ID" value="PWN51434.1"/>
    <property type="molecule type" value="Genomic_DNA"/>
</dbReference>
<dbReference type="Proteomes" id="UP000245626">
    <property type="component" value="Unassembled WGS sequence"/>
</dbReference>
<sequence>MATYDIEMNWLHQHFAPNTKATIILSPSQGDPRSDPSLPGPGIHPIEIFPPWKDCKGWKVCVPRRPKQGFMTMHIKFLLLFFQDHLRLCILTGNLNHFDWERIENSAFIQDFPLRKLEDDDEDPSGGKGKGKGRERSEFKTYLVRVLKSLSLPPDHAAFGYLSRCDFSKAEAKLVASWPEATVLSGWDSIESQGLGRLGKVVRELGIKREKGGVSLEAQGSSLAKYDRKWLEHFHALGSGVDPRGNLPFKTENRSKTSSSEYLRCIGGSVAGVPPTSRRQPPGDLDWPPIKILFPSQSWVERESIEGPNGAGTFFGKTNEFRTSPYKSLFHQPVSKRGAFMIHAKSLLAFQPCASNRILNGGGARVGSHLSGPIRANPPIGWTYLGSANFTRAAHGNITGTLTHPTMSTMNWELGVVLPIYEQDGDDSKPLSAITYKRPCKRYSESDQTWDLNTLE</sequence>
<protein>
    <submittedName>
        <fullName evidence="1">Phospholipase D/nuclease</fullName>
    </submittedName>
</protein>
<gene>
    <name evidence="1" type="ORF">IE53DRAFT_50475</name>
</gene>
<name>A0ACD0P039_9BASI</name>
<organism evidence="1 2">
    <name type="scientific">Violaceomyces palustris</name>
    <dbReference type="NCBI Taxonomy" id="1673888"/>
    <lineage>
        <taxon>Eukaryota</taxon>
        <taxon>Fungi</taxon>
        <taxon>Dikarya</taxon>
        <taxon>Basidiomycota</taxon>
        <taxon>Ustilaginomycotina</taxon>
        <taxon>Ustilaginomycetes</taxon>
        <taxon>Violaceomycetales</taxon>
        <taxon>Violaceomycetaceae</taxon>
        <taxon>Violaceomyces</taxon>
    </lineage>
</organism>
<reference evidence="1 2" key="1">
    <citation type="journal article" date="2018" name="Mol. Biol. Evol.">
        <title>Broad Genomic Sampling Reveals a Smut Pathogenic Ancestry of the Fungal Clade Ustilaginomycotina.</title>
        <authorList>
            <person name="Kijpornyongpan T."/>
            <person name="Mondo S.J."/>
            <person name="Barry K."/>
            <person name="Sandor L."/>
            <person name="Lee J."/>
            <person name="Lipzen A."/>
            <person name="Pangilinan J."/>
            <person name="LaButti K."/>
            <person name="Hainaut M."/>
            <person name="Henrissat B."/>
            <person name="Grigoriev I.V."/>
            <person name="Spatafora J.W."/>
            <person name="Aime M.C."/>
        </authorList>
    </citation>
    <scope>NUCLEOTIDE SEQUENCE [LARGE SCALE GENOMIC DNA]</scope>
    <source>
        <strain evidence="1 2">SA 807</strain>
    </source>
</reference>
<evidence type="ECO:0000313" key="1">
    <source>
        <dbReference type="EMBL" id="PWN51434.1"/>
    </source>
</evidence>
<accession>A0ACD0P039</accession>
<keyword evidence="2" id="KW-1185">Reference proteome</keyword>
<evidence type="ECO:0000313" key="2">
    <source>
        <dbReference type="Proteomes" id="UP000245626"/>
    </source>
</evidence>